<keyword evidence="21" id="KW-1185">Reference proteome</keyword>
<comment type="pathway">
    <text evidence="4 15">Amino-acid biosynthesis; L-tryptophan biosynthesis; L-tryptophan from chorismate: step 4/5.</text>
</comment>
<dbReference type="RefSeq" id="WP_345315937.1">
    <property type="nucleotide sequence ID" value="NZ_BAABLF010000006.1"/>
</dbReference>
<evidence type="ECO:0000256" key="14">
    <source>
        <dbReference type="ARBA" id="ARBA00025592"/>
    </source>
</evidence>
<keyword evidence="10 15" id="KW-0057">Aromatic amino acid biosynthesis</keyword>
<dbReference type="InterPro" id="IPR013798">
    <property type="entry name" value="Indole-3-glycerol_P_synth_dom"/>
</dbReference>
<evidence type="ECO:0000259" key="18">
    <source>
        <dbReference type="Pfam" id="PF00218"/>
    </source>
</evidence>
<dbReference type="InterPro" id="IPR045186">
    <property type="entry name" value="Indole-3-glycerol_P_synth"/>
</dbReference>
<evidence type="ECO:0000256" key="11">
    <source>
        <dbReference type="ARBA" id="ARBA00023235"/>
    </source>
</evidence>
<evidence type="ECO:0000256" key="5">
    <source>
        <dbReference type="ARBA" id="ARBA00007902"/>
    </source>
</evidence>
<dbReference type="SUPFAM" id="SSF51366">
    <property type="entry name" value="Ribulose-phoshate binding barrel"/>
    <property type="match status" value="2"/>
</dbReference>
<evidence type="ECO:0000256" key="10">
    <source>
        <dbReference type="ARBA" id="ARBA00023141"/>
    </source>
</evidence>
<keyword evidence="11 16" id="KW-0413">Isomerase</keyword>
<protein>
    <recommendedName>
        <fullName evidence="15 16">Multifunctional fusion protein</fullName>
    </recommendedName>
    <domain>
        <recommendedName>
            <fullName evidence="15">Indole-3-glycerol phosphate synthase</fullName>
            <shortName evidence="15">IGPS</shortName>
            <ecNumber evidence="15">4.1.1.48</ecNumber>
        </recommendedName>
    </domain>
    <domain>
        <recommendedName>
            <fullName evidence="16">N-(5'-phosphoribosyl)anthranilate isomerase</fullName>
            <shortName evidence="16">PRAI</shortName>
            <ecNumber evidence="16">5.3.1.24</ecNumber>
        </recommendedName>
    </domain>
</protein>
<evidence type="ECO:0000256" key="3">
    <source>
        <dbReference type="ARBA" id="ARBA00004664"/>
    </source>
</evidence>
<evidence type="ECO:0000256" key="1">
    <source>
        <dbReference type="ARBA" id="ARBA00001164"/>
    </source>
</evidence>
<comment type="similarity">
    <text evidence="6">In the C-terminal section; belongs to the TrpF family.</text>
</comment>
<comment type="caution">
    <text evidence="20">The sequence shown here is derived from an EMBL/GenBank/DDBJ whole genome shotgun (WGS) entry which is preliminary data.</text>
</comment>
<feature type="domain" description="Indole-3-glycerol phosphate synthase" evidence="18">
    <location>
        <begin position="33"/>
        <end position="279"/>
    </location>
</feature>
<evidence type="ECO:0000256" key="8">
    <source>
        <dbReference type="ARBA" id="ARBA00022793"/>
    </source>
</evidence>
<dbReference type="Gene3D" id="3.20.20.70">
    <property type="entry name" value="Aldolase class I"/>
    <property type="match status" value="2"/>
</dbReference>
<dbReference type="HAMAP" id="MF_00135">
    <property type="entry name" value="PRAI"/>
    <property type="match status" value="1"/>
</dbReference>
<dbReference type="NCBIfam" id="NF006945">
    <property type="entry name" value="PRK09427.1"/>
    <property type="match status" value="1"/>
</dbReference>
<comment type="similarity">
    <text evidence="5">In the N-terminal section; belongs to the TrpC family.</text>
</comment>
<gene>
    <name evidence="20" type="primary">trpCF</name>
    <name evidence="15" type="synonym">trpC</name>
    <name evidence="16" type="synonym">trpF</name>
    <name evidence="20" type="ORF">GCM10025772_09830</name>
</gene>
<reference evidence="21" key="1">
    <citation type="journal article" date="2019" name="Int. J. Syst. Evol. Microbiol.">
        <title>The Global Catalogue of Microorganisms (GCM) 10K type strain sequencing project: providing services to taxonomists for standard genome sequencing and annotation.</title>
        <authorList>
            <consortium name="The Broad Institute Genomics Platform"/>
            <consortium name="The Broad Institute Genome Sequencing Center for Infectious Disease"/>
            <person name="Wu L."/>
            <person name="Ma J."/>
        </authorList>
    </citation>
    <scope>NUCLEOTIDE SEQUENCE [LARGE SCALE GENOMIC DNA]</scope>
    <source>
        <strain evidence="21">JCM 18720</strain>
    </source>
</reference>
<keyword evidence="12 15" id="KW-0456">Lyase</keyword>
<comment type="similarity">
    <text evidence="16">Belongs to the TrpF family.</text>
</comment>
<dbReference type="CDD" id="cd00331">
    <property type="entry name" value="IGPS"/>
    <property type="match status" value="1"/>
</dbReference>
<comment type="catalytic activity">
    <reaction evidence="1 16">
        <text>N-(5-phospho-beta-D-ribosyl)anthranilate = 1-(2-carboxyphenylamino)-1-deoxy-D-ribulose 5-phosphate</text>
        <dbReference type="Rhea" id="RHEA:21540"/>
        <dbReference type="ChEBI" id="CHEBI:18277"/>
        <dbReference type="ChEBI" id="CHEBI:58613"/>
        <dbReference type="EC" id="5.3.1.24"/>
    </reaction>
</comment>
<dbReference type="PANTHER" id="PTHR22854:SF2">
    <property type="entry name" value="INDOLE-3-GLYCEROL-PHOSPHATE SYNTHASE"/>
    <property type="match status" value="1"/>
</dbReference>
<evidence type="ECO:0000256" key="2">
    <source>
        <dbReference type="ARBA" id="ARBA00001633"/>
    </source>
</evidence>
<evidence type="ECO:0000256" key="7">
    <source>
        <dbReference type="ARBA" id="ARBA00022605"/>
    </source>
</evidence>
<dbReference type="InterPro" id="IPR001240">
    <property type="entry name" value="PRAI_dom"/>
</dbReference>
<comment type="similarity">
    <text evidence="15">Belongs to the TrpC family.</text>
</comment>
<evidence type="ECO:0000256" key="16">
    <source>
        <dbReference type="HAMAP-Rule" id="MF_00135"/>
    </source>
</evidence>
<dbReference type="HAMAP" id="MF_00134_B">
    <property type="entry name" value="IGPS_B"/>
    <property type="match status" value="1"/>
</dbReference>
<dbReference type="PROSITE" id="PS00614">
    <property type="entry name" value="IGPS"/>
    <property type="match status" value="1"/>
</dbReference>
<evidence type="ECO:0000256" key="4">
    <source>
        <dbReference type="ARBA" id="ARBA00004696"/>
    </source>
</evidence>
<dbReference type="InterPro" id="IPR013785">
    <property type="entry name" value="Aldolase_TIM"/>
</dbReference>
<evidence type="ECO:0000256" key="6">
    <source>
        <dbReference type="ARBA" id="ARBA00009847"/>
    </source>
</evidence>
<dbReference type="PANTHER" id="PTHR22854">
    <property type="entry name" value="TRYPTOPHAN BIOSYNTHESIS PROTEIN"/>
    <property type="match status" value="1"/>
</dbReference>
<comment type="catalytic activity">
    <reaction evidence="2 15">
        <text>1-(2-carboxyphenylamino)-1-deoxy-D-ribulose 5-phosphate + H(+) = (1S,2R)-1-C-(indol-3-yl)glycerol 3-phosphate + CO2 + H2O</text>
        <dbReference type="Rhea" id="RHEA:23476"/>
        <dbReference type="ChEBI" id="CHEBI:15377"/>
        <dbReference type="ChEBI" id="CHEBI:15378"/>
        <dbReference type="ChEBI" id="CHEBI:16526"/>
        <dbReference type="ChEBI" id="CHEBI:58613"/>
        <dbReference type="ChEBI" id="CHEBI:58866"/>
        <dbReference type="EC" id="4.1.1.48"/>
    </reaction>
</comment>
<dbReference type="Pfam" id="PF00218">
    <property type="entry name" value="IGPS"/>
    <property type="match status" value="1"/>
</dbReference>
<evidence type="ECO:0000313" key="20">
    <source>
        <dbReference type="EMBL" id="GAA5188859.1"/>
    </source>
</evidence>
<dbReference type="GO" id="GO:0016853">
    <property type="term" value="F:isomerase activity"/>
    <property type="evidence" value="ECO:0007669"/>
    <property type="project" value="UniProtKB-KW"/>
</dbReference>
<evidence type="ECO:0000256" key="9">
    <source>
        <dbReference type="ARBA" id="ARBA00022822"/>
    </source>
</evidence>
<dbReference type="EMBL" id="BAABLF010000006">
    <property type="protein sequence ID" value="GAA5188859.1"/>
    <property type="molecule type" value="Genomic_DNA"/>
</dbReference>
<evidence type="ECO:0000256" key="17">
    <source>
        <dbReference type="SAM" id="MobiDB-lite"/>
    </source>
</evidence>
<dbReference type="Pfam" id="PF00697">
    <property type="entry name" value="PRAI"/>
    <property type="match status" value="1"/>
</dbReference>
<feature type="domain" description="N-(5'phosphoribosyl) anthranilate isomerase (PRAI)" evidence="19">
    <location>
        <begin position="284"/>
        <end position="475"/>
    </location>
</feature>
<dbReference type="Proteomes" id="UP001501600">
    <property type="component" value="Unassembled WGS sequence"/>
</dbReference>
<dbReference type="InterPro" id="IPR001468">
    <property type="entry name" value="Indole-3-GlycerolPSynthase_CS"/>
</dbReference>
<keyword evidence="9 15" id="KW-0822">Tryptophan biosynthesis</keyword>
<name>A0ABP9RXZ3_9GAMM</name>
<dbReference type="InterPro" id="IPR011060">
    <property type="entry name" value="RibuloseP-bd_barrel"/>
</dbReference>
<comment type="function">
    <text evidence="14">Bifunctional enzyme that catalyzes two sequential steps of tryptophan biosynthetic pathway. The first reaction is catalyzed by the isomerase, coded by the TrpF domain; the second reaction is catalyzed by the synthase, coded by the TrpC domain.</text>
</comment>
<accession>A0ABP9RXZ3</accession>
<keyword evidence="8 15" id="KW-0210">Decarboxylase</keyword>
<dbReference type="CDD" id="cd00405">
    <property type="entry name" value="PRAI"/>
    <property type="match status" value="1"/>
</dbReference>
<dbReference type="EC" id="5.3.1.24" evidence="16"/>
<evidence type="ECO:0000256" key="13">
    <source>
        <dbReference type="ARBA" id="ARBA00023268"/>
    </source>
</evidence>
<evidence type="ECO:0000313" key="21">
    <source>
        <dbReference type="Proteomes" id="UP001501600"/>
    </source>
</evidence>
<keyword evidence="7 15" id="KW-0028">Amino-acid biosynthesis</keyword>
<evidence type="ECO:0000256" key="15">
    <source>
        <dbReference type="HAMAP-Rule" id="MF_00134"/>
    </source>
</evidence>
<feature type="region of interest" description="Disordered" evidence="17">
    <location>
        <begin position="1"/>
        <end position="20"/>
    </location>
</feature>
<proteinExistence type="inferred from homology"/>
<evidence type="ECO:0000256" key="12">
    <source>
        <dbReference type="ARBA" id="ARBA00023239"/>
    </source>
</evidence>
<keyword evidence="13" id="KW-0511">Multifunctional enzyme</keyword>
<comment type="pathway">
    <text evidence="3 16">Amino-acid biosynthesis; L-tryptophan biosynthesis; L-tryptophan from chorismate: step 3/5.</text>
</comment>
<evidence type="ECO:0000259" key="19">
    <source>
        <dbReference type="Pfam" id="PF00697"/>
    </source>
</evidence>
<dbReference type="EC" id="4.1.1.48" evidence="15"/>
<sequence length="482" mass="51863">MSKSQKTPAGASGKGSTRYGFDMRRLRQTGTVLDQIVATKPAQIQALSKRYGDLLETRAPASDRSLFDALKQGPTGFLLECKKASPSKGLIRPNFDPVAIARVYDNYAAGISVLTDEQFFQGDFEYLKAVRDAVSVPVLCKDFIIDVRQLRLARHLGADAALLMLSVLEDEHYTELAKEAKILGLDILTEVSNEAEMQRALALDARIIGINNRNLRDLSVDLATTERLAGQVPEDRVVISESGINHHAEVRRLAPHADAFLVGSSLTEQANVDLACRQLIFGPVKVCGLTRPEDAATVAACGASYGGLIFAPGSPRCVTLEQARSIREAASLNFVGVFVDQPIDKIATLARALALHAVQLHGNESEADIQALREALASNDAPCRIIKAVRPDGSNDVGNADRRLFDAARGERFGGTGTAFDWKTIGDARRDAFLAGGLGPDNINAAAHAGFYGLDLNSGVESTPGVKDPIKIADCLTQIRQY</sequence>
<organism evidence="20 21">
    <name type="scientific">Ferrimonas gelatinilytica</name>
    <dbReference type="NCBI Taxonomy" id="1255257"/>
    <lineage>
        <taxon>Bacteria</taxon>
        <taxon>Pseudomonadati</taxon>
        <taxon>Pseudomonadota</taxon>
        <taxon>Gammaproteobacteria</taxon>
        <taxon>Alteromonadales</taxon>
        <taxon>Ferrimonadaceae</taxon>
        <taxon>Ferrimonas</taxon>
    </lineage>
</organism>